<evidence type="ECO:0000313" key="11">
    <source>
        <dbReference type="EMBL" id="KAF7691038.1"/>
    </source>
</evidence>
<dbReference type="GO" id="GO:0005634">
    <property type="term" value="C:nucleus"/>
    <property type="evidence" value="ECO:0007669"/>
    <property type="project" value="TreeGrafter"/>
</dbReference>
<sequence length="198" mass="22176">MAATPANEKELERILVELQKLTLHREQLNNRLHMLAMLKEFRQNAGYSSEAVCPTDEKDEYGKIEEDLKELSAKKLALQALKEELEGAGFSSTQIYDPSNNEIVTVDKPPSHPAPQIITDVEKLPRHPSHTLCPYCGQYIITEVSTEIGNTAWLVCLASTFICCIAGCCLIPFCVSSLKDVLHKCPKCRSHLYTRTTI</sequence>
<protein>
    <recommendedName>
        <fullName evidence="10">LITAF domain-containing protein</fullName>
    </recommendedName>
</protein>
<accession>A0A8T0AF68</accession>
<dbReference type="InterPro" id="IPR006629">
    <property type="entry name" value="LITAF"/>
</dbReference>
<evidence type="ECO:0000256" key="1">
    <source>
        <dbReference type="ARBA" id="ARBA00004125"/>
    </source>
</evidence>
<evidence type="ECO:0000256" key="8">
    <source>
        <dbReference type="SAM" id="Coils"/>
    </source>
</evidence>
<comment type="caution">
    <text evidence="11">The sequence shown here is derived from an EMBL/GenBank/DDBJ whole genome shotgun (WGS) entry which is preliminary data.</text>
</comment>
<dbReference type="SMART" id="SM00714">
    <property type="entry name" value="LITAF"/>
    <property type="match status" value="1"/>
</dbReference>
<comment type="subcellular location">
    <subcellularLocation>
        <location evidence="1">Endosome membrane</location>
        <topology evidence="1">Peripheral membrane protein</topology>
        <orientation evidence="1">Cytoplasmic side</orientation>
    </subcellularLocation>
    <subcellularLocation>
        <location evidence="2">Late endosome membrane</location>
    </subcellularLocation>
    <subcellularLocation>
        <location evidence="3">Lysosome membrane</location>
        <topology evidence="3">Peripheral membrane protein</topology>
        <orientation evidence="3">Cytoplasmic side</orientation>
    </subcellularLocation>
</comment>
<dbReference type="OrthoDB" id="4713066at2759"/>
<keyword evidence="9" id="KW-0812">Transmembrane</keyword>
<evidence type="ECO:0000256" key="3">
    <source>
        <dbReference type="ARBA" id="ARBA00004630"/>
    </source>
</evidence>
<dbReference type="PANTHER" id="PTHR23292">
    <property type="entry name" value="LIPOPOLYSACCHARIDE-INDUCED TUMOR NECROSIS FACTOR-ALPHA FACTOR"/>
    <property type="match status" value="1"/>
</dbReference>
<dbReference type="PANTHER" id="PTHR23292:SF35">
    <property type="entry name" value="LITAF DOMAIN-CONTAINING PROTEIN"/>
    <property type="match status" value="1"/>
</dbReference>
<comment type="similarity">
    <text evidence="4">Belongs to the CDIP1/LITAF family.</text>
</comment>
<dbReference type="GO" id="GO:0008270">
    <property type="term" value="F:zinc ion binding"/>
    <property type="evidence" value="ECO:0007669"/>
    <property type="project" value="TreeGrafter"/>
</dbReference>
<evidence type="ECO:0000256" key="6">
    <source>
        <dbReference type="ARBA" id="ARBA00022833"/>
    </source>
</evidence>
<keyword evidence="12" id="KW-1185">Reference proteome</keyword>
<dbReference type="GO" id="GO:0098574">
    <property type="term" value="C:cytoplasmic side of lysosomal membrane"/>
    <property type="evidence" value="ECO:0007669"/>
    <property type="project" value="TreeGrafter"/>
</dbReference>
<keyword evidence="5" id="KW-0479">Metal-binding</keyword>
<dbReference type="AlphaFoldDB" id="A0A8T0AF68"/>
<dbReference type="InterPro" id="IPR037519">
    <property type="entry name" value="LITAF_fam"/>
</dbReference>
<evidence type="ECO:0000259" key="10">
    <source>
        <dbReference type="PROSITE" id="PS51837"/>
    </source>
</evidence>
<feature type="coiled-coil region" evidence="8">
    <location>
        <begin position="61"/>
        <end position="88"/>
    </location>
</feature>
<dbReference type="GO" id="GO:0098560">
    <property type="term" value="C:cytoplasmic side of late endosome membrane"/>
    <property type="evidence" value="ECO:0007669"/>
    <property type="project" value="TreeGrafter"/>
</dbReference>
<keyword evidence="9" id="KW-1133">Transmembrane helix</keyword>
<proteinExistence type="inferred from homology"/>
<reference evidence="11" key="1">
    <citation type="submission" date="2020-08" db="EMBL/GenBank/DDBJ databases">
        <title>Chromosome-level assembly of Southern catfish (Silurus meridionalis) provides insights into visual adaptation to the nocturnal and benthic lifestyles.</title>
        <authorList>
            <person name="Zhang Y."/>
            <person name="Wang D."/>
            <person name="Peng Z."/>
        </authorList>
    </citation>
    <scope>NUCLEOTIDE SEQUENCE</scope>
    <source>
        <strain evidence="11">SWU-2019-XX</strain>
        <tissue evidence="11">Muscle</tissue>
    </source>
</reference>
<gene>
    <name evidence="11" type="ORF">HF521_011335</name>
</gene>
<dbReference type="Pfam" id="PF10601">
    <property type="entry name" value="zf-LITAF-like"/>
    <property type="match status" value="1"/>
</dbReference>
<feature type="domain" description="LITAF" evidence="10">
    <location>
        <begin position="113"/>
        <end position="197"/>
    </location>
</feature>
<organism evidence="11 12">
    <name type="scientific">Silurus meridionalis</name>
    <name type="common">Southern catfish</name>
    <name type="synonym">Silurus soldatovi meridionalis</name>
    <dbReference type="NCBI Taxonomy" id="175797"/>
    <lineage>
        <taxon>Eukaryota</taxon>
        <taxon>Metazoa</taxon>
        <taxon>Chordata</taxon>
        <taxon>Craniata</taxon>
        <taxon>Vertebrata</taxon>
        <taxon>Euteleostomi</taxon>
        <taxon>Actinopterygii</taxon>
        <taxon>Neopterygii</taxon>
        <taxon>Teleostei</taxon>
        <taxon>Ostariophysi</taxon>
        <taxon>Siluriformes</taxon>
        <taxon>Siluridae</taxon>
        <taxon>Silurus</taxon>
    </lineage>
</organism>
<evidence type="ECO:0000256" key="2">
    <source>
        <dbReference type="ARBA" id="ARBA00004414"/>
    </source>
</evidence>
<dbReference type="Proteomes" id="UP000606274">
    <property type="component" value="Unassembled WGS sequence"/>
</dbReference>
<name>A0A8T0AF68_SILME</name>
<keyword evidence="7 9" id="KW-0472">Membrane</keyword>
<evidence type="ECO:0000256" key="4">
    <source>
        <dbReference type="ARBA" id="ARBA00005975"/>
    </source>
</evidence>
<keyword evidence="8" id="KW-0175">Coiled coil</keyword>
<feature type="transmembrane region" description="Helical" evidence="9">
    <location>
        <begin position="152"/>
        <end position="175"/>
    </location>
</feature>
<evidence type="ECO:0000313" key="12">
    <source>
        <dbReference type="Proteomes" id="UP000606274"/>
    </source>
</evidence>
<dbReference type="EMBL" id="JABFDY010000022">
    <property type="protein sequence ID" value="KAF7691038.1"/>
    <property type="molecule type" value="Genomic_DNA"/>
</dbReference>
<evidence type="ECO:0000256" key="9">
    <source>
        <dbReference type="SAM" id="Phobius"/>
    </source>
</evidence>
<keyword evidence="6" id="KW-0862">Zinc</keyword>
<dbReference type="PROSITE" id="PS51837">
    <property type="entry name" value="LITAF"/>
    <property type="match status" value="1"/>
</dbReference>
<evidence type="ECO:0000256" key="5">
    <source>
        <dbReference type="ARBA" id="ARBA00022723"/>
    </source>
</evidence>
<evidence type="ECO:0000256" key="7">
    <source>
        <dbReference type="ARBA" id="ARBA00023136"/>
    </source>
</evidence>